<keyword evidence="9 10" id="KW-0739">Sodium transport</keyword>
<comment type="caution">
    <text evidence="12">The sequence shown here is derived from an EMBL/GenBank/DDBJ whole genome shotgun (WGS) entry which is preliminary data.</text>
</comment>
<feature type="transmembrane region" description="Helical" evidence="10">
    <location>
        <begin position="31"/>
        <end position="49"/>
    </location>
</feature>
<comment type="similarity">
    <text evidence="10">Belongs to the monovalent cation:proton antiporter 1 (CPA1) transporter (TC 2.A.36) family.</text>
</comment>
<dbReference type="PANTHER" id="PTHR10110:SF86">
    <property type="entry name" value="SODIUM_HYDROGEN EXCHANGER 7"/>
    <property type="match status" value="1"/>
</dbReference>
<feature type="transmembrane region" description="Helical" evidence="10">
    <location>
        <begin position="185"/>
        <end position="205"/>
    </location>
</feature>
<dbReference type="Pfam" id="PF00999">
    <property type="entry name" value="Na_H_Exchanger"/>
    <property type="match status" value="1"/>
</dbReference>
<keyword evidence="5 10" id="KW-1133">Transmembrane helix</keyword>
<feature type="transmembrane region" description="Helical" evidence="10">
    <location>
        <begin position="270"/>
        <end position="290"/>
    </location>
</feature>
<sequence length="533" mass="58839">MTELRSVELIFLLLLLFIIWFGQIARKIGTPYPIVMIIGGLLLGFVPWIPKITFDPDLIFLVVLPPLIYSSAWTTSWRDFRFNIVSILFLAFGLVGFTVVGVALLTPRLLSGFDWRLGLVLGAIVAPTDAIAATSIARKVGLPSRIVDVLEGESLINDATGLLALQFAVAMVVSREIPTVSEGVLTLLWLVIGGVAVGLAIGWIVCYAERRIDDGPIEIALSLLVPYGAYFAADAIHASGVLAVVASGLFLTRRSATMFSPPVRIQIWSFWQSFTFILNGLVFVLIGLQLRTILSMIRDHGMLDLIRDGALFSITLIVLRLLWVFPGAHISHFIRRKFDHQLEPIPPTRQIFVVGWTGMRGGVSLAAALAVPAVLDNGNPFPQREFIVFLTFCVILVTLVLQGLTLPALIRALKLQGSGGPDCEEREARRLVLEAAVAHLEQSQADSGEDVDEAYEDVVGHYRSRLAGLSSSEDEEVSLNHRRFVDLSKEAAKIERETAIRLRNEGRINDQVLRRLERELDLTESKYAKALED</sequence>
<evidence type="ECO:0000259" key="11">
    <source>
        <dbReference type="Pfam" id="PF00999"/>
    </source>
</evidence>
<protein>
    <submittedName>
        <fullName evidence="12">Na+/H+ antiporter</fullName>
    </submittedName>
</protein>
<proteinExistence type="inferred from homology"/>
<dbReference type="RefSeq" id="WP_263334796.1">
    <property type="nucleotide sequence ID" value="NZ_JAGSYH010000002.1"/>
</dbReference>
<dbReference type="Proteomes" id="UP001596091">
    <property type="component" value="Unassembled WGS sequence"/>
</dbReference>
<feature type="transmembrane region" description="Helical" evidence="10">
    <location>
        <begin position="225"/>
        <end position="250"/>
    </location>
</feature>
<feature type="transmembrane region" description="Helical" evidence="10">
    <location>
        <begin position="351"/>
        <end position="374"/>
    </location>
</feature>
<dbReference type="InterPro" id="IPR004705">
    <property type="entry name" value="Cation/H_exchanger_CPA1_bac"/>
</dbReference>
<feature type="transmembrane region" description="Helical" evidence="10">
    <location>
        <begin position="82"/>
        <end position="105"/>
    </location>
</feature>
<evidence type="ECO:0000256" key="8">
    <source>
        <dbReference type="ARBA" id="ARBA00023136"/>
    </source>
</evidence>
<dbReference type="PANTHER" id="PTHR10110">
    <property type="entry name" value="SODIUM/HYDROGEN EXCHANGER"/>
    <property type="match status" value="1"/>
</dbReference>
<keyword evidence="7 10" id="KW-0406">Ion transport</keyword>
<keyword evidence="13" id="KW-1185">Reference proteome</keyword>
<name>A0ABW1E9E9_9BACT</name>
<keyword evidence="2 10" id="KW-0813">Transport</keyword>
<evidence type="ECO:0000256" key="2">
    <source>
        <dbReference type="ARBA" id="ARBA00022448"/>
    </source>
</evidence>
<dbReference type="Gene3D" id="6.10.140.1330">
    <property type="match status" value="1"/>
</dbReference>
<feature type="transmembrane region" description="Helical" evidence="10">
    <location>
        <begin position="310"/>
        <end position="330"/>
    </location>
</feature>
<dbReference type="InterPro" id="IPR006153">
    <property type="entry name" value="Cation/H_exchanger_TM"/>
</dbReference>
<dbReference type="EMBL" id="JBHSPH010000001">
    <property type="protein sequence ID" value="MFC5860944.1"/>
    <property type="molecule type" value="Genomic_DNA"/>
</dbReference>
<evidence type="ECO:0000256" key="9">
    <source>
        <dbReference type="ARBA" id="ARBA00023201"/>
    </source>
</evidence>
<comment type="function">
    <text evidence="10">Na(+)/H(+) antiporter that extrudes sodium in exchange for external protons.</text>
</comment>
<organism evidence="12 13">
    <name type="scientific">Acidicapsa dinghuensis</name>
    <dbReference type="NCBI Taxonomy" id="2218256"/>
    <lineage>
        <taxon>Bacteria</taxon>
        <taxon>Pseudomonadati</taxon>
        <taxon>Acidobacteriota</taxon>
        <taxon>Terriglobia</taxon>
        <taxon>Terriglobales</taxon>
        <taxon>Acidobacteriaceae</taxon>
        <taxon>Acidicapsa</taxon>
    </lineage>
</organism>
<accession>A0ABW1E9E9</accession>
<dbReference type="NCBIfam" id="TIGR00831">
    <property type="entry name" value="a_cpa1"/>
    <property type="match status" value="1"/>
</dbReference>
<evidence type="ECO:0000256" key="6">
    <source>
        <dbReference type="ARBA" id="ARBA00023053"/>
    </source>
</evidence>
<evidence type="ECO:0000256" key="3">
    <source>
        <dbReference type="ARBA" id="ARBA00022475"/>
    </source>
</evidence>
<evidence type="ECO:0000256" key="5">
    <source>
        <dbReference type="ARBA" id="ARBA00022989"/>
    </source>
</evidence>
<evidence type="ECO:0000313" key="13">
    <source>
        <dbReference type="Proteomes" id="UP001596091"/>
    </source>
</evidence>
<gene>
    <name evidence="12" type="ORF">ACFPT7_01410</name>
</gene>
<keyword evidence="10" id="KW-0050">Antiport</keyword>
<comment type="caution">
    <text evidence="10">Lacks conserved residue(s) required for the propagation of feature annotation.</text>
</comment>
<keyword evidence="8 10" id="KW-0472">Membrane</keyword>
<comment type="subcellular location">
    <subcellularLocation>
        <location evidence="1 10">Cell membrane</location>
        <topology evidence="1 10">Multi-pass membrane protein</topology>
    </subcellularLocation>
</comment>
<evidence type="ECO:0000256" key="10">
    <source>
        <dbReference type="RuleBase" id="RU366002"/>
    </source>
</evidence>
<keyword evidence="4 10" id="KW-0812">Transmembrane</keyword>
<keyword evidence="6 10" id="KW-0915">Sodium</keyword>
<keyword evidence="3 10" id="KW-1003">Cell membrane</keyword>
<feature type="transmembrane region" description="Helical" evidence="10">
    <location>
        <begin position="386"/>
        <end position="410"/>
    </location>
</feature>
<dbReference type="InterPro" id="IPR018422">
    <property type="entry name" value="Cation/H_exchanger_CPA1"/>
</dbReference>
<evidence type="ECO:0000256" key="1">
    <source>
        <dbReference type="ARBA" id="ARBA00004651"/>
    </source>
</evidence>
<feature type="domain" description="Cation/H+ exchanger transmembrane" evidence="11">
    <location>
        <begin position="15"/>
        <end position="410"/>
    </location>
</feature>
<feature type="transmembrane region" description="Helical" evidence="10">
    <location>
        <begin position="7"/>
        <end position="25"/>
    </location>
</feature>
<evidence type="ECO:0000256" key="4">
    <source>
        <dbReference type="ARBA" id="ARBA00022692"/>
    </source>
</evidence>
<evidence type="ECO:0000313" key="12">
    <source>
        <dbReference type="EMBL" id="MFC5860944.1"/>
    </source>
</evidence>
<evidence type="ECO:0000256" key="7">
    <source>
        <dbReference type="ARBA" id="ARBA00023065"/>
    </source>
</evidence>
<feature type="transmembrane region" description="Helical" evidence="10">
    <location>
        <begin position="117"/>
        <end position="136"/>
    </location>
</feature>
<reference evidence="13" key="1">
    <citation type="journal article" date="2019" name="Int. J. Syst. Evol. Microbiol.">
        <title>The Global Catalogue of Microorganisms (GCM) 10K type strain sequencing project: providing services to taxonomists for standard genome sequencing and annotation.</title>
        <authorList>
            <consortium name="The Broad Institute Genomics Platform"/>
            <consortium name="The Broad Institute Genome Sequencing Center for Infectious Disease"/>
            <person name="Wu L."/>
            <person name="Ma J."/>
        </authorList>
    </citation>
    <scope>NUCLEOTIDE SEQUENCE [LARGE SCALE GENOMIC DNA]</scope>
    <source>
        <strain evidence="13">JCM 4087</strain>
    </source>
</reference>